<proteinExistence type="predicted"/>
<dbReference type="AlphaFoldDB" id="A0A226ZPR4"/>
<evidence type="ECO:0000313" key="2">
    <source>
        <dbReference type="EMBL" id="OXE31146.1"/>
    </source>
</evidence>
<accession>A0A226ZPR4</accession>
<protein>
    <submittedName>
        <fullName evidence="2">Uncharacterized protein</fullName>
    </submittedName>
</protein>
<evidence type="ECO:0000313" key="3">
    <source>
        <dbReference type="EMBL" id="QHH12834.1"/>
    </source>
</evidence>
<dbReference type="Proteomes" id="UP000214596">
    <property type="component" value="Unassembled WGS sequence"/>
</dbReference>
<dbReference type="EMBL" id="NIXT01001506">
    <property type="protein sequence ID" value="OXE31146.1"/>
    <property type="molecule type" value="Genomic_DNA"/>
</dbReference>
<organism evidence="2 4">
    <name type="scientific">Vibrio parahaemolyticus</name>
    <dbReference type="NCBI Taxonomy" id="670"/>
    <lineage>
        <taxon>Bacteria</taxon>
        <taxon>Pseudomonadati</taxon>
        <taxon>Pseudomonadota</taxon>
        <taxon>Gammaproteobacteria</taxon>
        <taxon>Vibrionales</taxon>
        <taxon>Vibrionaceae</taxon>
        <taxon>Vibrio</taxon>
    </lineage>
</organism>
<dbReference type="EMBL" id="DACQKT010000003">
    <property type="protein sequence ID" value="HAS6676988.1"/>
    <property type="molecule type" value="Genomic_DNA"/>
</dbReference>
<gene>
    <name evidence="2" type="ORF">CA163_19615</name>
    <name evidence="3" type="ORF">EHC69_18700</name>
    <name evidence="1" type="ORF">I7278_09220</name>
</gene>
<sequence length="63" mass="7269">MSLIAPTIEKLSDWSLNAAFAFWSKRLRLGDRMIEELPSHFIPFFTFLQSRSVSGYFIVNQSA</sequence>
<dbReference type="OrthoDB" id="5904436at2"/>
<dbReference type="Proteomes" id="UP000856022">
    <property type="component" value="Unassembled WGS sequence"/>
</dbReference>
<evidence type="ECO:0000313" key="4">
    <source>
        <dbReference type="Proteomes" id="UP000214596"/>
    </source>
</evidence>
<reference evidence="2 4" key="1">
    <citation type="journal article" date="2017" name="Appl. Environ. Microbiol.">
        <title>Parallel evolution of two clades of a major Atlantic endemic Vibrio parahaemolyticus pathogen lineage by independent acquisition of related pathogenicity islands.</title>
        <authorList>
            <person name="Xu F."/>
            <person name="Gonzalez-Escalona N."/>
            <person name="Drees K.P."/>
            <person name="Sebra R.P."/>
            <person name="Cooper V.S."/>
            <person name="Jones S.H."/>
            <person name="Whistler C.A."/>
        </authorList>
    </citation>
    <scope>NUCLEOTIDE SEQUENCE [LARGE SCALE GENOMIC DNA]</scope>
    <source>
        <strain evidence="2 4">MAVP-3</strain>
    </source>
</reference>
<dbReference type="Proteomes" id="UP000464718">
    <property type="component" value="Chromosome ii"/>
</dbReference>
<evidence type="ECO:0000313" key="5">
    <source>
        <dbReference type="Proteomes" id="UP000464718"/>
    </source>
</evidence>
<evidence type="ECO:0000313" key="1">
    <source>
        <dbReference type="EMBL" id="HAS6676988.1"/>
    </source>
</evidence>
<reference evidence="3 5" key="3">
    <citation type="submission" date="2018-12" db="EMBL/GenBank/DDBJ databases">
        <title>Genomic insights into the evolutionary origins and pathogenicity of five Vibrio parahaemolyticus strains isolated from the shrimp with acute hepatopancreatic necrosis disease (AHPND).</title>
        <authorList>
            <person name="Yang Q."/>
            <person name="Dong X."/>
            <person name="Xie G."/>
            <person name="Fu S."/>
            <person name="Zou P."/>
            <person name="Sun J."/>
            <person name="Wang Y."/>
            <person name="Huang J."/>
        </authorList>
    </citation>
    <scope>NUCLEOTIDE SEQUENCE [LARGE SCALE GENOMIC DNA]</scope>
    <source>
        <strain evidence="3 5">20160303005-1</strain>
    </source>
</reference>
<dbReference type="EMBL" id="CP034299">
    <property type="protein sequence ID" value="QHH12834.1"/>
    <property type="molecule type" value="Genomic_DNA"/>
</dbReference>
<reference evidence="1" key="2">
    <citation type="journal article" date="2018" name="Genome Biol.">
        <title>SKESA: strategic k-mer extension for scrupulous assemblies.</title>
        <authorList>
            <person name="Souvorov A."/>
            <person name="Agarwala R."/>
            <person name="Lipman D.J."/>
        </authorList>
    </citation>
    <scope>NUCLEOTIDE SEQUENCE</scope>
    <source>
        <strain evidence="1">1930</strain>
    </source>
</reference>
<name>A0A226ZPR4_VIBPH</name>
<reference evidence="1" key="4">
    <citation type="submission" date="2019-12" db="EMBL/GenBank/DDBJ databases">
        <authorList>
            <consortium name="NCBI Pathogen Detection Project"/>
        </authorList>
    </citation>
    <scope>NUCLEOTIDE SEQUENCE</scope>
    <source>
        <strain evidence="1">1930</strain>
    </source>
</reference>